<dbReference type="InterPro" id="IPR001478">
    <property type="entry name" value="PDZ"/>
</dbReference>
<feature type="compositionally biased region" description="Basic and acidic residues" evidence="1">
    <location>
        <begin position="524"/>
        <end position="539"/>
    </location>
</feature>
<dbReference type="Gene3D" id="2.30.42.10">
    <property type="match status" value="1"/>
</dbReference>
<sequence length="785" mass="86738">GEETRRLTVTLNRSSGSLGFNIVGGRSSVVGLCSLVFVNGKLDQAVHWSEACGDFSDGIYVSKIMDNGPADIGGLQAYDRIIKVNGKDLSLVTHSQAVEVFCMARDRVEVEVLRRAAPAKTSNSPSPDPRGVDASTQTGDSLEHKEPVVNVASSTTSLGMTMPDKHKCLFPIASQAESCGSSHGMFSPRYSSEDRLKGSRQGEVCHEEVEPRTTTQDKLAALTVCCKTEDEDETGFYVCEVRVRALLDVLLCPAQDDGQLEEDENNLRNDLHMDMPGPQHCQAIQLSGSLLHQREPEEDGGTTDTATVSNQHKKDSGVSRTDQITRNDESSEQENPGDEQTFTSDPLLSPCRSQGSDRGHLSSRHAHWSHESLLSVDGVEFPSEPELERGRFQELLESKCLVSEATPFASATSRSNVLSSRCEEQEVRTLDEELSKVKLECLSFIRACRFQREARGQQPSRDSGAQLGCTSEGGATRGQQRYGSATGIPEQMGKESSSAYNTGESSPSSSPALELPPHTGLSRGTERSSEDAFTHRHEPIPASSKHTLSPIQQTMPTKTWAPSEESGTANQGRGKGHSGRSGPATSLRSPHKHAHIPAHAQHYRSYMHLVQQRAAVEYAWSEVSQSRSPRGSPAAEVPKAEWRVKIRNDGTRYITGRPNREELLRERALRIQQERYGTTTDEETASQLKVGRYWTREERRRHVAQTREHRLHREVARQCHPGQQVRRAGDEGEPDILQLSHKKAMKTRNKKILDNWMTIQELLTHGVKSPDGTRMYSPLLSVTTV</sequence>
<dbReference type="SUPFAM" id="SSF50156">
    <property type="entry name" value="PDZ domain-like"/>
    <property type="match status" value="1"/>
</dbReference>
<reference evidence="3" key="1">
    <citation type="submission" date="2023-03" db="EMBL/GenBank/DDBJ databases">
        <title>Electrophorus voltai genome.</title>
        <authorList>
            <person name="Bian C."/>
        </authorList>
    </citation>
    <scope>NUCLEOTIDE SEQUENCE</scope>
    <source>
        <strain evidence="3">CB-2022</strain>
        <tissue evidence="3">Muscle</tissue>
    </source>
</reference>
<gene>
    <name evidence="3" type="ORF">P4O66_022292</name>
</gene>
<protein>
    <recommendedName>
        <fullName evidence="2">PDZ domain-containing protein</fullName>
    </recommendedName>
</protein>
<feature type="non-terminal residue" evidence="3">
    <location>
        <position position="785"/>
    </location>
</feature>
<dbReference type="InterPro" id="IPR051971">
    <property type="entry name" value="E3_ubiquitin-PDZ_ligase"/>
</dbReference>
<dbReference type="EMBL" id="JAROKS010000008">
    <property type="protein sequence ID" value="KAK1801648.1"/>
    <property type="molecule type" value="Genomic_DNA"/>
</dbReference>
<feature type="region of interest" description="Disordered" evidence="1">
    <location>
        <begin position="116"/>
        <end position="148"/>
    </location>
</feature>
<dbReference type="PANTHER" id="PTHR15545:SF5">
    <property type="entry name" value="E3 UBIQUITIN-PROTEIN LIGASE PDZRN3"/>
    <property type="match status" value="1"/>
</dbReference>
<feature type="domain" description="PDZ" evidence="2">
    <location>
        <begin position="8"/>
        <end position="116"/>
    </location>
</feature>
<dbReference type="InterPro" id="IPR036034">
    <property type="entry name" value="PDZ_sf"/>
</dbReference>
<evidence type="ECO:0000259" key="2">
    <source>
        <dbReference type="PROSITE" id="PS50106"/>
    </source>
</evidence>
<evidence type="ECO:0000313" key="4">
    <source>
        <dbReference type="Proteomes" id="UP001239994"/>
    </source>
</evidence>
<feature type="region of interest" description="Disordered" evidence="1">
    <location>
        <begin position="294"/>
        <end position="364"/>
    </location>
</feature>
<name>A0AAD9E269_9TELE</name>
<evidence type="ECO:0000313" key="3">
    <source>
        <dbReference type="EMBL" id="KAK1801648.1"/>
    </source>
</evidence>
<comment type="caution">
    <text evidence="3">The sequence shown here is derived from an EMBL/GenBank/DDBJ whole genome shotgun (WGS) entry which is preliminary data.</text>
</comment>
<feature type="compositionally biased region" description="Low complexity" evidence="1">
    <location>
        <begin position="504"/>
        <end position="517"/>
    </location>
</feature>
<evidence type="ECO:0000256" key="1">
    <source>
        <dbReference type="SAM" id="MobiDB-lite"/>
    </source>
</evidence>
<feature type="region of interest" description="Disordered" evidence="1">
    <location>
        <begin position="453"/>
        <end position="595"/>
    </location>
</feature>
<dbReference type="PROSITE" id="PS50106">
    <property type="entry name" value="PDZ"/>
    <property type="match status" value="1"/>
</dbReference>
<accession>A0AAD9E269</accession>
<dbReference type="AlphaFoldDB" id="A0AAD9E269"/>
<organism evidence="3 4">
    <name type="scientific">Electrophorus voltai</name>
    <dbReference type="NCBI Taxonomy" id="2609070"/>
    <lineage>
        <taxon>Eukaryota</taxon>
        <taxon>Metazoa</taxon>
        <taxon>Chordata</taxon>
        <taxon>Craniata</taxon>
        <taxon>Vertebrata</taxon>
        <taxon>Euteleostomi</taxon>
        <taxon>Actinopterygii</taxon>
        <taxon>Neopterygii</taxon>
        <taxon>Teleostei</taxon>
        <taxon>Ostariophysi</taxon>
        <taxon>Gymnotiformes</taxon>
        <taxon>Gymnotoidei</taxon>
        <taxon>Gymnotidae</taxon>
        <taxon>Electrophorus</taxon>
    </lineage>
</organism>
<keyword evidence="4" id="KW-1185">Reference proteome</keyword>
<dbReference type="SMART" id="SM00228">
    <property type="entry name" value="PDZ"/>
    <property type="match status" value="1"/>
</dbReference>
<proteinExistence type="predicted"/>
<feature type="compositionally biased region" description="Basic and acidic residues" evidence="1">
    <location>
        <begin position="312"/>
        <end position="329"/>
    </location>
</feature>
<dbReference type="PANTHER" id="PTHR15545">
    <property type="entry name" value="PDZ DOMAIN CONTAINING RING FINGER PROTEIN 3, 4"/>
    <property type="match status" value="1"/>
</dbReference>
<dbReference type="Proteomes" id="UP001239994">
    <property type="component" value="Unassembled WGS sequence"/>
</dbReference>
<feature type="compositionally biased region" description="Polar residues" evidence="1">
    <location>
        <begin position="494"/>
        <end position="503"/>
    </location>
</feature>
<feature type="compositionally biased region" description="Polar residues" evidence="1">
    <location>
        <begin position="338"/>
        <end position="354"/>
    </location>
</feature>
<feature type="compositionally biased region" description="Polar residues" evidence="1">
    <location>
        <begin position="544"/>
        <end position="557"/>
    </location>
</feature>
<dbReference type="Pfam" id="PF00595">
    <property type="entry name" value="PDZ"/>
    <property type="match status" value="1"/>
</dbReference>